<keyword evidence="9" id="KW-1185">Reference proteome</keyword>
<keyword evidence="1" id="KW-0175">Coiled coil</keyword>
<feature type="region of interest" description="Disordered" evidence="2">
    <location>
        <begin position="1222"/>
        <end position="1273"/>
    </location>
</feature>
<dbReference type="Pfam" id="PF06744">
    <property type="entry name" value="IcmF_C"/>
    <property type="match status" value="1"/>
</dbReference>
<dbReference type="Proteomes" id="UP001165541">
    <property type="component" value="Unassembled WGS sequence"/>
</dbReference>
<feature type="compositionally biased region" description="Low complexity" evidence="2">
    <location>
        <begin position="1251"/>
        <end position="1273"/>
    </location>
</feature>
<dbReference type="NCBIfam" id="TIGR03348">
    <property type="entry name" value="VI_IcmF"/>
    <property type="match status" value="1"/>
</dbReference>
<feature type="coiled-coil region" evidence="1">
    <location>
        <begin position="476"/>
        <end position="506"/>
    </location>
</feature>
<accession>A0ABT0YPK0</accession>
<feature type="domain" description="IcmF-related" evidence="5">
    <location>
        <begin position="490"/>
        <end position="844"/>
    </location>
</feature>
<protein>
    <submittedName>
        <fullName evidence="8">Type VI secretion system membrane subunit TssM</fullName>
    </submittedName>
</protein>
<evidence type="ECO:0000313" key="9">
    <source>
        <dbReference type="Proteomes" id="UP001165541"/>
    </source>
</evidence>
<comment type="caution">
    <text evidence="8">The sequence shown here is derived from an EMBL/GenBank/DDBJ whole genome shotgun (WGS) entry which is preliminary data.</text>
</comment>
<keyword evidence="3" id="KW-0472">Membrane</keyword>
<dbReference type="EMBL" id="JAMKFE010000005">
    <property type="protein sequence ID" value="MCM5679803.1"/>
    <property type="molecule type" value="Genomic_DNA"/>
</dbReference>
<feature type="compositionally biased region" description="Low complexity" evidence="2">
    <location>
        <begin position="1230"/>
        <end position="1240"/>
    </location>
</feature>
<dbReference type="InterPro" id="IPR010623">
    <property type="entry name" value="IcmF_C"/>
</dbReference>
<evidence type="ECO:0000259" key="5">
    <source>
        <dbReference type="Pfam" id="PF06761"/>
    </source>
</evidence>
<dbReference type="PANTHER" id="PTHR36153">
    <property type="entry name" value="INNER MEMBRANE PROTEIN-RELATED"/>
    <property type="match status" value="1"/>
</dbReference>
<dbReference type="SUPFAM" id="SSF52540">
    <property type="entry name" value="P-loop containing nucleoside triphosphate hydrolases"/>
    <property type="match status" value="1"/>
</dbReference>
<feature type="region of interest" description="Disordered" evidence="2">
    <location>
        <begin position="562"/>
        <end position="583"/>
    </location>
</feature>
<organism evidence="8 9">
    <name type="scientific">Caldimonas mangrovi</name>
    <dbReference type="NCBI Taxonomy" id="2944811"/>
    <lineage>
        <taxon>Bacteria</taxon>
        <taxon>Pseudomonadati</taxon>
        <taxon>Pseudomonadota</taxon>
        <taxon>Betaproteobacteria</taxon>
        <taxon>Burkholderiales</taxon>
        <taxon>Sphaerotilaceae</taxon>
        <taxon>Caldimonas</taxon>
    </lineage>
</organism>
<feature type="domain" description="Type VI secretion system component TssM1 helical" evidence="7">
    <location>
        <begin position="1000"/>
        <end position="1090"/>
    </location>
</feature>
<sequence>MRRLRDYLLDPRVLGLIGLTALAAFLLLGASTLQLALFWVAIVLGAGGLVWLVVWGVRRRRAKRAAEGLEQALQEQADRAVKNAPKAQRGETEALRERMLEAVKTIKTSRLGETSGTAALYELPWYIVIGNPAAGKSSAIAKSGLQFPFADNSGAIIQGIGGTRNCDWFFTTEGILLDTAGRYSVHEEDRNEWRGFLSLLKKHRSKAPINGILIAASLAELSGNKPEFSIQLAKQLRQRVQELTEQLEVFAPVYVVFTKADLISGFVEFFEDRDRAERDRVWGATLPYAADGKIDAVGAFEQHFDKLYEGLKASSIARMSLHRGEQLPPGVLTFPLEFSSLKPVLRTFLTTLFEENPYQFRPIFRGFYFTSAVQQGASTSRSSERVAQRFALQLQAGTTAAVFSQTGFFLKDLFSKVVFADRQLVRQYASRTKLRWRYAAFFGGVVALGLVLSAWTWSYVGNRQLVENVQADLDKVVRLQADKTDLQSRLEALEVLRDRLAQLQAHRDNRPWSLSLGLYQGQRIEEQLRQEYFAGVREVLLQPVATSIESYLTEVNVNADHLQPLPPGAEPSASGASPPKPVSVRAQTGFTPYTAASASNVTDAYNALKTYVMLADPTRAEAGHLSDQFTRFWRGWLEMNRGSMPREQMIRSAESLISFTITQLGDPDFPQVQNNLALLDQTRENLRRVVKGMPARERVYAEIKARASTRYAPVTVARIVGDVDKDIVAGSYAVSGTFTRAAWDDYVQSAIKDAAHKELQSDDWVLKSRLNDDLTLEGSPEQIQKALIAMYKTEYVREWQKFMQGVTVQQFGSFDQAVSRMNRLGDPAASPIGRLMQTLYDETSWDNPSLLNERLDRTQKGFVAWFKQTILRQAPPRMQLDVNLNAGQAEVPVGPIGKEFAGLTRLMMARDNTPTLMRNYLEALAKVRSRFNQMKNQGDAGPASRQLMQQTLEGGTSELAEALRLVDEQMLNGMTDTAKATLRPLLVRPLMQAYAVVVPPTEGELNRVWHAQVYEPFQRTLANKYPFSRDAKTEATPTDIAKIFGPEGAIAKFSEQTLGPLVTRRGDTLTSRTWAEMGVRLRPEFTTQFSSWVAPLSGASAAAGSAAATEPQTVFQLLPQAAPGLTEYTVEIDGQVMRYRNTAASWTHFVWPSTQGAPGVRVTGVAFDGSTVEFVNHPGRFGLEKMVNSAQRRKLPSGLHELRWTQGNLAVAVQLKIISTPSSPAPAPAPDSAGASSGTALRGAVLPGLVAGDPSSTTPGGTPAAAPNAGTAP</sequence>
<dbReference type="PANTHER" id="PTHR36153:SF1">
    <property type="entry name" value="TYPE VI SECRETION SYSTEM COMPONENT TSSM1"/>
    <property type="match status" value="1"/>
</dbReference>
<proteinExistence type="predicted"/>
<evidence type="ECO:0000256" key="1">
    <source>
        <dbReference type="SAM" id="Coils"/>
    </source>
</evidence>
<dbReference type="InterPro" id="IPR053156">
    <property type="entry name" value="T6SS_TssM-like"/>
</dbReference>
<feature type="domain" description="Type VI secretion system component TssM1 N-terminal" evidence="6">
    <location>
        <begin position="187"/>
        <end position="442"/>
    </location>
</feature>
<evidence type="ECO:0000313" key="8">
    <source>
        <dbReference type="EMBL" id="MCM5679803.1"/>
    </source>
</evidence>
<feature type="transmembrane region" description="Helical" evidence="3">
    <location>
        <begin position="436"/>
        <end position="457"/>
    </location>
</feature>
<dbReference type="InterPro" id="IPR017731">
    <property type="entry name" value="TssM1-like"/>
</dbReference>
<dbReference type="RefSeq" id="WP_251778013.1">
    <property type="nucleotide sequence ID" value="NZ_JAMKFE010000005.1"/>
</dbReference>
<gene>
    <name evidence="8" type="primary">tssM</name>
    <name evidence="8" type="ORF">M8A51_09685</name>
</gene>
<dbReference type="InterPro" id="IPR009612">
    <property type="entry name" value="IcmF-rel"/>
</dbReference>
<dbReference type="InterPro" id="IPR048677">
    <property type="entry name" value="TssM1_hel"/>
</dbReference>
<feature type="transmembrane region" description="Helical" evidence="3">
    <location>
        <begin position="36"/>
        <end position="57"/>
    </location>
</feature>
<feature type="transmembrane region" description="Helical" evidence="3">
    <location>
        <begin position="12"/>
        <end position="30"/>
    </location>
</feature>
<dbReference type="Pfam" id="PF21070">
    <property type="entry name" value="IcmF_helical"/>
    <property type="match status" value="1"/>
</dbReference>
<evidence type="ECO:0000256" key="3">
    <source>
        <dbReference type="SAM" id="Phobius"/>
    </source>
</evidence>
<dbReference type="Pfam" id="PF14331">
    <property type="entry name" value="IcmF-related_N"/>
    <property type="match status" value="1"/>
</dbReference>
<evidence type="ECO:0000256" key="2">
    <source>
        <dbReference type="SAM" id="MobiDB-lite"/>
    </source>
</evidence>
<dbReference type="InterPro" id="IPR027417">
    <property type="entry name" value="P-loop_NTPase"/>
</dbReference>
<keyword evidence="3" id="KW-1133">Transmembrane helix</keyword>
<name>A0ABT0YPK0_9BURK</name>
<dbReference type="InterPro" id="IPR025743">
    <property type="entry name" value="TssM1_N"/>
</dbReference>
<evidence type="ECO:0000259" key="7">
    <source>
        <dbReference type="Pfam" id="PF21070"/>
    </source>
</evidence>
<feature type="domain" description="Type VI secretion system IcmF C-terminal" evidence="4">
    <location>
        <begin position="1115"/>
        <end position="1217"/>
    </location>
</feature>
<evidence type="ECO:0000259" key="4">
    <source>
        <dbReference type="Pfam" id="PF06744"/>
    </source>
</evidence>
<reference evidence="8" key="1">
    <citation type="submission" date="2022-05" db="EMBL/GenBank/DDBJ databases">
        <title>Schlegelella sp. nov., isolated from mangrove soil.</title>
        <authorList>
            <person name="Liu Y."/>
            <person name="Ge X."/>
            <person name="Liu W."/>
        </authorList>
    </citation>
    <scope>NUCLEOTIDE SEQUENCE</scope>
    <source>
        <strain evidence="8">S2-27</strain>
    </source>
</reference>
<keyword evidence="3" id="KW-0812">Transmembrane</keyword>
<evidence type="ECO:0000259" key="6">
    <source>
        <dbReference type="Pfam" id="PF14331"/>
    </source>
</evidence>
<dbReference type="Pfam" id="PF06761">
    <property type="entry name" value="IcmF-related"/>
    <property type="match status" value="1"/>
</dbReference>